<dbReference type="VEuPathDB" id="AmoebaDB:NfTy_075350"/>
<keyword evidence="2" id="KW-0645">Protease</keyword>
<evidence type="ECO:0000259" key="6">
    <source>
        <dbReference type="PROSITE" id="PS50600"/>
    </source>
</evidence>
<dbReference type="VEuPathDB" id="AmoebaDB:FDP41_006800"/>
<dbReference type="PROSITE" id="PS50600">
    <property type="entry name" value="ULP_PROTEASE"/>
    <property type="match status" value="1"/>
</dbReference>
<feature type="region of interest" description="Disordered" evidence="5">
    <location>
        <begin position="155"/>
        <end position="179"/>
    </location>
</feature>
<protein>
    <recommendedName>
        <fullName evidence="6">Ubiquitin-like protease family profile domain-containing protein</fullName>
    </recommendedName>
</protein>
<dbReference type="GeneID" id="68114018"/>
<feature type="domain" description="Ubiquitin-like protease family profile" evidence="6">
    <location>
        <begin position="320"/>
        <end position="488"/>
    </location>
</feature>
<dbReference type="InterPro" id="IPR038765">
    <property type="entry name" value="Papain-like_cys_pep_sf"/>
</dbReference>
<evidence type="ECO:0000256" key="5">
    <source>
        <dbReference type="SAM" id="MobiDB-lite"/>
    </source>
</evidence>
<dbReference type="AlphaFoldDB" id="A0A6A5BJI8"/>
<keyword evidence="4" id="KW-0788">Thiol protease</keyword>
<dbReference type="Gene3D" id="3.40.395.10">
    <property type="entry name" value="Adenoviral Proteinase, Chain A"/>
    <property type="match status" value="1"/>
</dbReference>
<dbReference type="PANTHER" id="PTHR12606:SF141">
    <property type="entry name" value="GH15225P-RELATED"/>
    <property type="match status" value="1"/>
</dbReference>
<evidence type="ECO:0000256" key="1">
    <source>
        <dbReference type="ARBA" id="ARBA00005234"/>
    </source>
</evidence>
<keyword evidence="8" id="KW-1185">Reference proteome</keyword>
<feature type="region of interest" description="Disordered" evidence="5">
    <location>
        <begin position="19"/>
        <end position="95"/>
    </location>
</feature>
<organism evidence="7 8">
    <name type="scientific">Naegleria fowleri</name>
    <name type="common">Brain eating amoeba</name>
    <dbReference type="NCBI Taxonomy" id="5763"/>
    <lineage>
        <taxon>Eukaryota</taxon>
        <taxon>Discoba</taxon>
        <taxon>Heterolobosea</taxon>
        <taxon>Tetramitia</taxon>
        <taxon>Eutetramitia</taxon>
        <taxon>Vahlkampfiidae</taxon>
        <taxon>Naegleria</taxon>
    </lineage>
</organism>
<comment type="similarity">
    <text evidence="1">Belongs to the peptidase C48 family.</text>
</comment>
<dbReference type="Pfam" id="PF02902">
    <property type="entry name" value="Peptidase_C48"/>
    <property type="match status" value="1"/>
</dbReference>
<dbReference type="SUPFAM" id="SSF54001">
    <property type="entry name" value="Cysteine proteinases"/>
    <property type="match status" value="1"/>
</dbReference>
<dbReference type="EMBL" id="VFQX01000053">
    <property type="protein sequence ID" value="KAF0974190.1"/>
    <property type="molecule type" value="Genomic_DNA"/>
</dbReference>
<feature type="compositionally biased region" description="Polar residues" evidence="5">
    <location>
        <begin position="33"/>
        <end position="55"/>
    </location>
</feature>
<evidence type="ECO:0000256" key="4">
    <source>
        <dbReference type="ARBA" id="ARBA00022807"/>
    </source>
</evidence>
<evidence type="ECO:0000256" key="2">
    <source>
        <dbReference type="ARBA" id="ARBA00022670"/>
    </source>
</evidence>
<dbReference type="GO" id="GO:0060255">
    <property type="term" value="P:regulation of macromolecule metabolic process"/>
    <property type="evidence" value="ECO:0007669"/>
    <property type="project" value="UniProtKB-ARBA"/>
</dbReference>
<comment type="caution">
    <text evidence="7">The sequence shown here is derived from an EMBL/GenBank/DDBJ whole genome shotgun (WGS) entry which is preliminary data.</text>
</comment>
<dbReference type="VEuPathDB" id="AmoebaDB:NF0045250"/>
<accession>A0A6A5BJI8</accession>
<proteinExistence type="inferred from homology"/>
<keyword evidence="3" id="KW-0378">Hydrolase</keyword>
<dbReference type="RefSeq" id="XP_044558903.1">
    <property type="nucleotide sequence ID" value="XM_044710475.1"/>
</dbReference>
<gene>
    <name evidence="7" type="ORF">FDP41_006800</name>
</gene>
<dbReference type="GO" id="GO:0016929">
    <property type="term" value="F:deSUMOylase activity"/>
    <property type="evidence" value="ECO:0007669"/>
    <property type="project" value="TreeGrafter"/>
</dbReference>
<dbReference type="OMA" id="FTCKFAN"/>
<name>A0A6A5BJI8_NAEFO</name>
<evidence type="ECO:0000313" key="7">
    <source>
        <dbReference type="EMBL" id="KAF0974190.1"/>
    </source>
</evidence>
<dbReference type="InterPro" id="IPR003653">
    <property type="entry name" value="Peptidase_C48_C"/>
</dbReference>
<reference evidence="7 8" key="1">
    <citation type="journal article" date="2019" name="Sci. Rep.">
        <title>Nanopore sequencing improves the draft genome of the human pathogenic amoeba Naegleria fowleri.</title>
        <authorList>
            <person name="Liechti N."/>
            <person name="Schurch N."/>
            <person name="Bruggmann R."/>
            <person name="Wittwer M."/>
        </authorList>
    </citation>
    <scope>NUCLEOTIDE SEQUENCE [LARGE SCALE GENOMIC DNA]</scope>
    <source>
        <strain evidence="7 8">ATCC 30894</strain>
    </source>
</reference>
<dbReference type="GO" id="GO:0080090">
    <property type="term" value="P:regulation of primary metabolic process"/>
    <property type="evidence" value="ECO:0007669"/>
    <property type="project" value="UniProtKB-ARBA"/>
</dbReference>
<evidence type="ECO:0000313" key="8">
    <source>
        <dbReference type="Proteomes" id="UP000444721"/>
    </source>
</evidence>
<dbReference type="GO" id="GO:0006508">
    <property type="term" value="P:proteolysis"/>
    <property type="evidence" value="ECO:0007669"/>
    <property type="project" value="UniProtKB-KW"/>
</dbReference>
<dbReference type="GO" id="GO:0016926">
    <property type="term" value="P:protein desumoylation"/>
    <property type="evidence" value="ECO:0007669"/>
    <property type="project" value="TreeGrafter"/>
</dbReference>
<dbReference type="PANTHER" id="PTHR12606">
    <property type="entry name" value="SENTRIN/SUMO-SPECIFIC PROTEASE"/>
    <property type="match status" value="1"/>
</dbReference>
<sequence length="519" mass="61045">MFEFLKNLKLPIWSSNERVQEPIKKRKRKETNENLSMNNQQKKIKNEQLQTSSGISAIARPKKTTTNITNSMKEKQQKPTPSEELQQRKKDLTTIPTKLKQPEIIDLESEEDEITHEYKSLDLNYVKTHSESIHPHPSKHTNEAVKSVPHIPMEVPSIPVKTTPTQNKEIPPPVIRLGPPKLVSKSSKYKAKAEEDTTLLDNDSVERITKGLQSLLTLRDKVEETKVTKSFLERVTMQRASSKILTRLCEELLTEEAKKAYDTFLPQKIYDKILSEIISNTVETEKEFFPLSKKDETFVNNIFAQRNINRDEVLVDKYKIDITWQKIQCLKHTDWLNDEVINFYLNMVKDRNDKNPEKYPKIYIFNTFFYAKLTERHSYNYGNVRRWTRKIDLLEYDKIIIPIHLSVHWTLAVINIRDERFEYYDSMDGRQAGMNVLHNLQKYLSDEVLDKKQVSLDTMSWEKYIPHTPQQENGSDCGVFTCKFANFVAQDKPLTFSQKHMPYFRRRMVVEIVRSKEIL</sequence>
<dbReference type="Proteomes" id="UP000444721">
    <property type="component" value="Unassembled WGS sequence"/>
</dbReference>
<dbReference type="FunFam" id="3.40.395.10:FF:000001">
    <property type="entry name" value="Sentrin-specific protease 1"/>
    <property type="match status" value="1"/>
</dbReference>
<dbReference type="OrthoDB" id="1939479at2759"/>
<evidence type="ECO:0000256" key="3">
    <source>
        <dbReference type="ARBA" id="ARBA00022801"/>
    </source>
</evidence>
<dbReference type="GO" id="GO:0005634">
    <property type="term" value="C:nucleus"/>
    <property type="evidence" value="ECO:0007669"/>
    <property type="project" value="TreeGrafter"/>
</dbReference>